<keyword evidence="7" id="KW-0624">Polysaccharide degradation</keyword>
<comment type="caution">
    <text evidence="8">The sequence shown here is derived from an EMBL/GenBank/DDBJ whole genome shotgun (WGS) entry which is preliminary data.</text>
</comment>
<keyword evidence="4" id="KW-0732">Signal</keyword>
<accession>A0ABS0BVH9</accession>
<protein>
    <recommendedName>
        <fullName evidence="10">Polyhydroxybutyrate depolymerase</fullName>
    </recommendedName>
</protein>
<keyword evidence="3" id="KW-0858">Xylan degradation</keyword>
<comment type="subcellular location">
    <subcellularLocation>
        <location evidence="1">Secreted</location>
    </subcellularLocation>
</comment>
<dbReference type="RefSeq" id="WP_194947439.1">
    <property type="nucleotide sequence ID" value="NZ_JACBGI020000002.1"/>
</dbReference>
<reference evidence="8 9" key="1">
    <citation type="submission" date="2020-11" db="EMBL/GenBank/DDBJ databases">
        <title>Sulfur oxidizing isolate from Hospital Hole Sinkhole.</title>
        <authorList>
            <person name="Scott K.M."/>
        </authorList>
    </citation>
    <scope>NUCLEOTIDE SEQUENCE [LARGE SCALE GENOMIC DNA]</scope>
    <source>
        <strain evidence="8 9">HH1</strain>
    </source>
</reference>
<organism evidence="8 9">
    <name type="scientific">Thiomicrorhabdus heinhorstiae</name>
    <dbReference type="NCBI Taxonomy" id="2748010"/>
    <lineage>
        <taxon>Bacteria</taxon>
        <taxon>Pseudomonadati</taxon>
        <taxon>Pseudomonadota</taxon>
        <taxon>Gammaproteobacteria</taxon>
        <taxon>Thiotrichales</taxon>
        <taxon>Piscirickettsiaceae</taxon>
        <taxon>Thiomicrorhabdus</taxon>
    </lineage>
</organism>
<evidence type="ECO:0000313" key="8">
    <source>
        <dbReference type="EMBL" id="MBF6057068.1"/>
    </source>
</evidence>
<keyword evidence="6" id="KW-0119">Carbohydrate metabolism</keyword>
<dbReference type="EMBL" id="JACBGI020000002">
    <property type="protein sequence ID" value="MBF6057068.1"/>
    <property type="molecule type" value="Genomic_DNA"/>
</dbReference>
<keyword evidence="9" id="KW-1185">Reference proteome</keyword>
<evidence type="ECO:0000256" key="1">
    <source>
        <dbReference type="ARBA" id="ARBA00004613"/>
    </source>
</evidence>
<evidence type="ECO:0000256" key="4">
    <source>
        <dbReference type="ARBA" id="ARBA00022729"/>
    </source>
</evidence>
<evidence type="ECO:0000256" key="7">
    <source>
        <dbReference type="ARBA" id="ARBA00023326"/>
    </source>
</evidence>
<evidence type="ECO:0000313" key="9">
    <source>
        <dbReference type="Proteomes" id="UP001193680"/>
    </source>
</evidence>
<dbReference type="PANTHER" id="PTHR38050:SF2">
    <property type="entry name" value="FERULOYL ESTERASE C-RELATED"/>
    <property type="match status" value="1"/>
</dbReference>
<evidence type="ECO:0000256" key="3">
    <source>
        <dbReference type="ARBA" id="ARBA00022651"/>
    </source>
</evidence>
<keyword evidence="5" id="KW-0378">Hydrolase</keyword>
<dbReference type="Proteomes" id="UP001193680">
    <property type="component" value="Unassembled WGS sequence"/>
</dbReference>
<evidence type="ECO:0000256" key="6">
    <source>
        <dbReference type="ARBA" id="ARBA00023277"/>
    </source>
</evidence>
<dbReference type="InterPro" id="IPR029058">
    <property type="entry name" value="AB_hydrolase_fold"/>
</dbReference>
<dbReference type="SUPFAM" id="SSF53474">
    <property type="entry name" value="alpha/beta-Hydrolases"/>
    <property type="match status" value="1"/>
</dbReference>
<proteinExistence type="predicted"/>
<dbReference type="InterPro" id="IPR043595">
    <property type="entry name" value="FaeB/C/D"/>
</dbReference>
<evidence type="ECO:0008006" key="10">
    <source>
        <dbReference type="Google" id="ProtNLM"/>
    </source>
</evidence>
<name>A0ABS0BVH9_9GAMM</name>
<keyword evidence="2" id="KW-0964">Secreted</keyword>
<gene>
    <name evidence="8" type="ORF">H8792_001810</name>
</gene>
<dbReference type="PANTHER" id="PTHR38050">
    <property type="match status" value="1"/>
</dbReference>
<dbReference type="Gene3D" id="3.40.50.1820">
    <property type="entry name" value="alpha/beta hydrolase"/>
    <property type="match status" value="1"/>
</dbReference>
<evidence type="ECO:0000256" key="2">
    <source>
        <dbReference type="ARBA" id="ARBA00022525"/>
    </source>
</evidence>
<evidence type="ECO:0000256" key="5">
    <source>
        <dbReference type="ARBA" id="ARBA00022801"/>
    </source>
</evidence>
<sequence>MFRKITSITNYLKLGLLIVLNSVVLSSQASPLERHIFVNGKDRSYIVYLPENAQQKNNLSVIFAFHPFLGSGKGFFEQTGFSGLPEASNFIFVFPNGYRRSWNAEECCGAAVKKNINDVEFVKEIFKDLQRFVSVSKEHNFAVGFSNGAMFSQKLVCHMSERFAGFAVSGGLYKLDGSCYLKRPVSALFMSGLEDPFAPFDGGESLAGGGERPGVPYVSEAWAKKESCKSQYQTSLVKDVSCMGYGECLGGSRIISCPIPRMGHWWPGQKGNSFAKKKFGPDRPDLPISREVLKFFLSLLS</sequence>